<protein>
    <submittedName>
        <fullName evidence="1">Uncharacterized protein</fullName>
    </submittedName>
</protein>
<comment type="caution">
    <text evidence="1">The sequence shown here is derived from an EMBL/GenBank/DDBJ whole genome shotgun (WGS) entry which is preliminary data.</text>
</comment>
<evidence type="ECO:0000313" key="1">
    <source>
        <dbReference type="EMBL" id="NFV79010.1"/>
    </source>
</evidence>
<name>A0A7C9UUJ5_9PROT</name>
<accession>A0A7C9UUJ5</accession>
<keyword evidence="2" id="KW-1185">Reference proteome</keyword>
<organism evidence="1 2">
    <name type="scientific">Magnetospirillum aberrantis SpK</name>
    <dbReference type="NCBI Taxonomy" id="908842"/>
    <lineage>
        <taxon>Bacteria</taxon>
        <taxon>Pseudomonadati</taxon>
        <taxon>Pseudomonadota</taxon>
        <taxon>Alphaproteobacteria</taxon>
        <taxon>Rhodospirillales</taxon>
        <taxon>Rhodospirillaceae</taxon>
        <taxon>Magnetospirillum</taxon>
    </lineage>
</organism>
<dbReference type="EMBL" id="JAAIYP010000008">
    <property type="protein sequence ID" value="NFV79010.1"/>
    <property type="molecule type" value="Genomic_DNA"/>
</dbReference>
<dbReference type="Proteomes" id="UP000480684">
    <property type="component" value="Unassembled WGS sequence"/>
</dbReference>
<dbReference type="AlphaFoldDB" id="A0A7C9UUJ5"/>
<sequence>MDITTCCDLSLRQLDGLSNGLNEEVHSIGRVLSELGNVQAPANHPANFVLPVLYGGLSASIAASDTVNKFLNEIHKTASKTTEPKTVFEKMIRFLFGHSGDNIDKFDLGDGDPRFINRMKIVSDDGSWEWAGQNAEGLAHRLFWGHDIFSMSGDNPFALLCDQYGLLKGIVQVFRHLLGDTFSKAGLPIPFHSYFDYIKDGGRMGNRLLDFAKSTAADASGDLTGYDAFNQMFTVRAADIGTTALTSAACGVHNMIMNRNDEAAATQVRAIAYSSQFFGKAAIGAIQTGGVPFISWPTALMAVKEIFNLYRVSYKEIATLERITSSLAPETDRLEAMVFASGASLVSHPDAFGYIRELRQIESRMDTMVDFFEEP</sequence>
<reference evidence="1 2" key="1">
    <citation type="submission" date="2020-02" db="EMBL/GenBank/DDBJ databases">
        <authorList>
            <person name="Dziuba M."/>
            <person name="Kuznetsov B."/>
            <person name="Mardanov A."/>
            <person name="Ravin N."/>
            <person name="Grouzdev D."/>
        </authorList>
    </citation>
    <scope>NUCLEOTIDE SEQUENCE [LARGE SCALE GENOMIC DNA]</scope>
    <source>
        <strain evidence="1 2">SpK</strain>
    </source>
</reference>
<gene>
    <name evidence="1" type="ORF">G4223_02630</name>
</gene>
<evidence type="ECO:0000313" key="2">
    <source>
        <dbReference type="Proteomes" id="UP000480684"/>
    </source>
</evidence>
<dbReference type="RefSeq" id="WP_163674625.1">
    <property type="nucleotide sequence ID" value="NZ_JAAIYP010000008.1"/>
</dbReference>
<proteinExistence type="predicted"/>